<comment type="caution">
    <text evidence="2">The sequence shown here is derived from an EMBL/GenBank/DDBJ whole genome shotgun (WGS) entry which is preliminary data.</text>
</comment>
<dbReference type="Gene3D" id="3.40.50.1820">
    <property type="entry name" value="alpha/beta hydrolase"/>
    <property type="match status" value="1"/>
</dbReference>
<dbReference type="PANTHER" id="PTHR43194">
    <property type="entry name" value="HYDROLASE ALPHA/BETA FOLD FAMILY"/>
    <property type="match status" value="1"/>
</dbReference>
<dbReference type="InterPro" id="IPR029058">
    <property type="entry name" value="AB_hydrolase_fold"/>
</dbReference>
<dbReference type="InterPro" id="IPR050228">
    <property type="entry name" value="Carboxylesterase_BioH"/>
</dbReference>
<dbReference type="PRINTS" id="PR00111">
    <property type="entry name" value="ABHYDROLASE"/>
</dbReference>
<evidence type="ECO:0000313" key="3">
    <source>
        <dbReference type="Proteomes" id="UP001595816"/>
    </source>
</evidence>
<proteinExistence type="predicted"/>
<sequence>MEFFTVNGVRLAAEVSGVPGAMPLVLLHSGGSTRSSWDSVAPAFAGSHRVYAVDMRGYGDSDRPGAYSFELMRDDVLGLLDVLGAERVDVIGHSLGGTVSWLVAQAQPGRVRRLVIEDSPPPRVGDMRGGSLGPPPAEELPYAWEALVAVMGQLADPDPAWWDRLGLVSARVLLLAGGSASHVPQELFAVAAARLADARVVEIPMGHHIHREALAEFLAVVVPFLTAPE</sequence>
<dbReference type="GO" id="GO:0016787">
    <property type="term" value="F:hydrolase activity"/>
    <property type="evidence" value="ECO:0007669"/>
    <property type="project" value="UniProtKB-KW"/>
</dbReference>
<dbReference type="PRINTS" id="PR00412">
    <property type="entry name" value="EPOXHYDRLASE"/>
</dbReference>
<name>A0ABV8LT93_9ACTN</name>
<dbReference type="RefSeq" id="WP_253750438.1">
    <property type="nucleotide sequence ID" value="NZ_JAMZDZ010000001.1"/>
</dbReference>
<feature type="domain" description="AB hydrolase-1" evidence="1">
    <location>
        <begin position="23"/>
        <end position="142"/>
    </location>
</feature>
<protein>
    <submittedName>
        <fullName evidence="2">Alpha/beta fold hydrolase</fullName>
    </submittedName>
</protein>
<dbReference type="PANTHER" id="PTHR43194:SF2">
    <property type="entry name" value="PEROXISOMAL MEMBRANE PROTEIN LPX1"/>
    <property type="match status" value="1"/>
</dbReference>
<gene>
    <name evidence="2" type="ORF">ACFOZ4_24295</name>
</gene>
<keyword evidence="2" id="KW-0378">Hydrolase</keyword>
<organism evidence="2 3">
    <name type="scientific">Hamadaea flava</name>
    <dbReference type="NCBI Taxonomy" id="1742688"/>
    <lineage>
        <taxon>Bacteria</taxon>
        <taxon>Bacillati</taxon>
        <taxon>Actinomycetota</taxon>
        <taxon>Actinomycetes</taxon>
        <taxon>Micromonosporales</taxon>
        <taxon>Micromonosporaceae</taxon>
        <taxon>Hamadaea</taxon>
    </lineage>
</organism>
<reference evidence="3" key="1">
    <citation type="journal article" date="2019" name="Int. J. Syst. Evol. Microbiol.">
        <title>The Global Catalogue of Microorganisms (GCM) 10K type strain sequencing project: providing services to taxonomists for standard genome sequencing and annotation.</title>
        <authorList>
            <consortium name="The Broad Institute Genomics Platform"/>
            <consortium name="The Broad Institute Genome Sequencing Center for Infectious Disease"/>
            <person name="Wu L."/>
            <person name="Ma J."/>
        </authorList>
    </citation>
    <scope>NUCLEOTIDE SEQUENCE [LARGE SCALE GENOMIC DNA]</scope>
    <source>
        <strain evidence="3">CGMCC 4.7289</strain>
    </source>
</reference>
<evidence type="ECO:0000313" key="2">
    <source>
        <dbReference type="EMBL" id="MFC4133744.1"/>
    </source>
</evidence>
<dbReference type="EMBL" id="JBHSAY010000013">
    <property type="protein sequence ID" value="MFC4133744.1"/>
    <property type="molecule type" value="Genomic_DNA"/>
</dbReference>
<evidence type="ECO:0000259" key="1">
    <source>
        <dbReference type="Pfam" id="PF00561"/>
    </source>
</evidence>
<dbReference type="Pfam" id="PF00561">
    <property type="entry name" value="Abhydrolase_1"/>
    <property type="match status" value="1"/>
</dbReference>
<dbReference type="Proteomes" id="UP001595816">
    <property type="component" value="Unassembled WGS sequence"/>
</dbReference>
<dbReference type="SUPFAM" id="SSF53474">
    <property type="entry name" value="alpha/beta-Hydrolases"/>
    <property type="match status" value="1"/>
</dbReference>
<dbReference type="InterPro" id="IPR000639">
    <property type="entry name" value="Epox_hydrolase-like"/>
</dbReference>
<keyword evidence="3" id="KW-1185">Reference proteome</keyword>
<accession>A0ABV8LT93</accession>
<dbReference type="InterPro" id="IPR000073">
    <property type="entry name" value="AB_hydrolase_1"/>
</dbReference>